<dbReference type="Gene3D" id="1.10.10.10">
    <property type="entry name" value="Winged helix-like DNA-binding domain superfamily/Winged helix DNA-binding domain"/>
    <property type="match status" value="1"/>
</dbReference>
<dbReference type="InterPro" id="IPR036390">
    <property type="entry name" value="WH_DNA-bd_sf"/>
</dbReference>
<dbReference type="RefSeq" id="WP_088652036.1">
    <property type="nucleotide sequence ID" value="NZ_AQQR01000014.1"/>
</dbReference>
<dbReference type="SMART" id="SM00345">
    <property type="entry name" value="HTH_GNTR"/>
    <property type="match status" value="1"/>
</dbReference>
<name>A0A225NGZ6_9RHOB</name>
<organism evidence="5 6">
    <name type="scientific">Marinibacterium profundimaris</name>
    <dbReference type="NCBI Taxonomy" id="1679460"/>
    <lineage>
        <taxon>Bacteria</taxon>
        <taxon>Pseudomonadati</taxon>
        <taxon>Pseudomonadota</taxon>
        <taxon>Alphaproteobacteria</taxon>
        <taxon>Rhodobacterales</taxon>
        <taxon>Paracoccaceae</taxon>
        <taxon>Marinibacterium</taxon>
    </lineage>
</organism>
<dbReference type="GO" id="GO:0003677">
    <property type="term" value="F:DNA binding"/>
    <property type="evidence" value="ECO:0007669"/>
    <property type="project" value="UniProtKB-KW"/>
</dbReference>
<dbReference type="AlphaFoldDB" id="A0A225NGZ6"/>
<keyword evidence="3" id="KW-0804">Transcription</keyword>
<gene>
    <name evidence="5" type="ORF">ATO3_21825</name>
</gene>
<dbReference type="InterPro" id="IPR000524">
    <property type="entry name" value="Tscrpt_reg_HTH_GntR"/>
</dbReference>
<dbReference type="SUPFAM" id="SSF48008">
    <property type="entry name" value="GntR ligand-binding domain-like"/>
    <property type="match status" value="1"/>
</dbReference>
<dbReference type="SMART" id="SM00895">
    <property type="entry name" value="FCD"/>
    <property type="match status" value="1"/>
</dbReference>
<evidence type="ECO:0000256" key="1">
    <source>
        <dbReference type="ARBA" id="ARBA00023015"/>
    </source>
</evidence>
<evidence type="ECO:0000256" key="3">
    <source>
        <dbReference type="ARBA" id="ARBA00023163"/>
    </source>
</evidence>
<dbReference type="InterPro" id="IPR008920">
    <property type="entry name" value="TF_FadR/GntR_C"/>
</dbReference>
<evidence type="ECO:0000313" key="6">
    <source>
        <dbReference type="Proteomes" id="UP000215377"/>
    </source>
</evidence>
<keyword evidence="2" id="KW-0238">DNA-binding</keyword>
<dbReference type="EMBL" id="AQQR01000014">
    <property type="protein sequence ID" value="OWU69902.1"/>
    <property type="molecule type" value="Genomic_DNA"/>
</dbReference>
<dbReference type="Pfam" id="PF00392">
    <property type="entry name" value="GntR"/>
    <property type="match status" value="1"/>
</dbReference>
<dbReference type="Gene3D" id="1.20.120.530">
    <property type="entry name" value="GntR ligand-binding domain-like"/>
    <property type="match status" value="1"/>
</dbReference>
<dbReference type="SUPFAM" id="SSF46785">
    <property type="entry name" value="Winged helix' DNA-binding domain"/>
    <property type="match status" value="1"/>
</dbReference>
<accession>A0A225NGZ6</accession>
<dbReference type="OrthoDB" id="7620579at2"/>
<evidence type="ECO:0000259" key="4">
    <source>
        <dbReference type="PROSITE" id="PS50949"/>
    </source>
</evidence>
<dbReference type="InterPro" id="IPR011711">
    <property type="entry name" value="GntR_C"/>
</dbReference>
<reference evidence="5 6" key="1">
    <citation type="submission" date="2013-04" db="EMBL/GenBank/DDBJ databases">
        <title>Oceanicola sp. 22II1-22F33 Genome Sequencing.</title>
        <authorList>
            <person name="Lai Q."/>
            <person name="Li G."/>
            <person name="Shao Z."/>
        </authorList>
    </citation>
    <scope>NUCLEOTIDE SEQUENCE [LARGE SCALE GENOMIC DNA]</scope>
    <source>
        <strain evidence="5 6">22II1-22F33</strain>
    </source>
</reference>
<dbReference type="InterPro" id="IPR036388">
    <property type="entry name" value="WH-like_DNA-bd_sf"/>
</dbReference>
<comment type="caution">
    <text evidence="5">The sequence shown here is derived from an EMBL/GenBank/DDBJ whole genome shotgun (WGS) entry which is preliminary data.</text>
</comment>
<sequence>MARRPNNTNGSTPHTSVRQTGYELFQDALLDGRLKPGQLVSQRDLVDLLNLSIGALRELLPRLQAEGLVVVMPQRGIQILSIDLPMIRDAFQMRAALEREAVLFAVRRMPDETLAAQRELHETILTEIRTAPSDDSLQRGQDIDSGFHQALIQATGNELMMQAYNINFIRIRLIKLDRIRLNRDILPTAFAEHFAIIEGILSRDPVTAMQAMDAHIAHARDRAMEL</sequence>
<protein>
    <submittedName>
        <fullName evidence="5">Transcriptional regulator</fullName>
    </submittedName>
</protein>
<dbReference type="Pfam" id="PF07729">
    <property type="entry name" value="FCD"/>
    <property type="match status" value="1"/>
</dbReference>
<dbReference type="Proteomes" id="UP000215377">
    <property type="component" value="Unassembled WGS sequence"/>
</dbReference>
<keyword evidence="6" id="KW-1185">Reference proteome</keyword>
<dbReference type="PANTHER" id="PTHR43537">
    <property type="entry name" value="TRANSCRIPTIONAL REGULATOR, GNTR FAMILY"/>
    <property type="match status" value="1"/>
</dbReference>
<keyword evidence="1" id="KW-0805">Transcription regulation</keyword>
<evidence type="ECO:0000256" key="2">
    <source>
        <dbReference type="ARBA" id="ARBA00023125"/>
    </source>
</evidence>
<evidence type="ECO:0000313" key="5">
    <source>
        <dbReference type="EMBL" id="OWU69902.1"/>
    </source>
</evidence>
<dbReference type="PANTHER" id="PTHR43537:SF24">
    <property type="entry name" value="GLUCONATE OPERON TRANSCRIPTIONAL REPRESSOR"/>
    <property type="match status" value="1"/>
</dbReference>
<dbReference type="GO" id="GO:0003700">
    <property type="term" value="F:DNA-binding transcription factor activity"/>
    <property type="evidence" value="ECO:0007669"/>
    <property type="project" value="InterPro"/>
</dbReference>
<proteinExistence type="predicted"/>
<dbReference type="PROSITE" id="PS50949">
    <property type="entry name" value="HTH_GNTR"/>
    <property type="match status" value="1"/>
</dbReference>
<feature type="domain" description="HTH gntR-type" evidence="4">
    <location>
        <begin position="15"/>
        <end position="82"/>
    </location>
</feature>